<name>W4KJD7_HETIT</name>
<organism evidence="1 2">
    <name type="scientific">Heterobasidion irregulare (strain TC 32-1)</name>
    <dbReference type="NCBI Taxonomy" id="747525"/>
    <lineage>
        <taxon>Eukaryota</taxon>
        <taxon>Fungi</taxon>
        <taxon>Dikarya</taxon>
        <taxon>Basidiomycota</taxon>
        <taxon>Agaricomycotina</taxon>
        <taxon>Agaricomycetes</taxon>
        <taxon>Russulales</taxon>
        <taxon>Bondarzewiaceae</taxon>
        <taxon>Heterobasidion</taxon>
        <taxon>Heterobasidion annosum species complex</taxon>
    </lineage>
</organism>
<keyword evidence="2" id="KW-1185">Reference proteome</keyword>
<dbReference type="Proteomes" id="UP000030671">
    <property type="component" value="Unassembled WGS sequence"/>
</dbReference>
<dbReference type="InParanoid" id="W4KJD7"/>
<evidence type="ECO:0000313" key="2">
    <source>
        <dbReference type="Proteomes" id="UP000030671"/>
    </source>
</evidence>
<dbReference type="KEGG" id="hir:HETIRDRAFT_380161"/>
<dbReference type="GeneID" id="20672006"/>
<reference evidence="1 2" key="1">
    <citation type="journal article" date="2012" name="New Phytol.">
        <title>Insight into trade-off between wood decay and parasitism from the genome of a fungal forest pathogen.</title>
        <authorList>
            <person name="Olson A."/>
            <person name="Aerts A."/>
            <person name="Asiegbu F."/>
            <person name="Belbahri L."/>
            <person name="Bouzid O."/>
            <person name="Broberg A."/>
            <person name="Canback B."/>
            <person name="Coutinho P.M."/>
            <person name="Cullen D."/>
            <person name="Dalman K."/>
            <person name="Deflorio G."/>
            <person name="van Diepen L.T."/>
            <person name="Dunand C."/>
            <person name="Duplessis S."/>
            <person name="Durling M."/>
            <person name="Gonthier P."/>
            <person name="Grimwood J."/>
            <person name="Fossdal C.G."/>
            <person name="Hansson D."/>
            <person name="Henrissat B."/>
            <person name="Hietala A."/>
            <person name="Himmelstrand K."/>
            <person name="Hoffmeister D."/>
            <person name="Hogberg N."/>
            <person name="James T.Y."/>
            <person name="Karlsson M."/>
            <person name="Kohler A."/>
            <person name="Kues U."/>
            <person name="Lee Y.H."/>
            <person name="Lin Y.C."/>
            <person name="Lind M."/>
            <person name="Lindquist E."/>
            <person name="Lombard V."/>
            <person name="Lucas S."/>
            <person name="Lunden K."/>
            <person name="Morin E."/>
            <person name="Murat C."/>
            <person name="Park J."/>
            <person name="Raffaello T."/>
            <person name="Rouze P."/>
            <person name="Salamov A."/>
            <person name="Schmutz J."/>
            <person name="Solheim H."/>
            <person name="Stahlberg J."/>
            <person name="Velez H."/>
            <person name="de Vries R.P."/>
            <person name="Wiebenga A."/>
            <person name="Woodward S."/>
            <person name="Yakovlev I."/>
            <person name="Garbelotto M."/>
            <person name="Martin F."/>
            <person name="Grigoriev I.V."/>
            <person name="Stenlid J."/>
        </authorList>
    </citation>
    <scope>NUCLEOTIDE SEQUENCE [LARGE SCALE GENOMIC DNA]</scope>
    <source>
        <strain evidence="1 2">TC 32-1</strain>
    </source>
</reference>
<proteinExistence type="predicted"/>
<dbReference type="AlphaFoldDB" id="W4KJD7"/>
<dbReference type="RefSeq" id="XP_009542764.1">
    <property type="nucleotide sequence ID" value="XM_009544469.1"/>
</dbReference>
<feature type="non-terminal residue" evidence="1">
    <location>
        <position position="78"/>
    </location>
</feature>
<gene>
    <name evidence="1" type="ORF">HETIRDRAFT_380161</name>
</gene>
<sequence>MGGATFDTIKRPKSEPNSKVFDDAVVDTSRWRHVRECILGRDGRTRSTWARCTVEYKFWSSGKTARFLCTSSGWALQN</sequence>
<dbReference type="HOGENOM" id="CLU_2628538_0_0_1"/>
<evidence type="ECO:0000313" key="1">
    <source>
        <dbReference type="EMBL" id="ETW85967.1"/>
    </source>
</evidence>
<accession>W4KJD7</accession>
<protein>
    <submittedName>
        <fullName evidence="1">Uncharacterized protein</fullName>
    </submittedName>
</protein>
<dbReference type="EMBL" id="KI925455">
    <property type="protein sequence ID" value="ETW85967.1"/>
    <property type="molecule type" value="Genomic_DNA"/>
</dbReference>